<evidence type="ECO:0000313" key="1">
    <source>
        <dbReference type="EMBL" id="VAW78002.1"/>
    </source>
</evidence>
<organism evidence="1">
    <name type="scientific">hydrothermal vent metagenome</name>
    <dbReference type="NCBI Taxonomy" id="652676"/>
    <lineage>
        <taxon>unclassified sequences</taxon>
        <taxon>metagenomes</taxon>
        <taxon>ecological metagenomes</taxon>
    </lineage>
</organism>
<reference evidence="1" key="1">
    <citation type="submission" date="2018-06" db="EMBL/GenBank/DDBJ databases">
        <authorList>
            <person name="Zhirakovskaya E."/>
        </authorList>
    </citation>
    <scope>NUCLEOTIDE SEQUENCE</scope>
</reference>
<accession>A0A3B0YRY5</accession>
<sequence>MLLKPQDVLVMLKLVALGNRSWSYVSLSVELGLASSQVHSAVKRALAASLAVHSGEKIAPNIRNLEEFLVHGLKYVFVPERGEMVRGCRRATPPLR</sequence>
<protein>
    <submittedName>
        <fullName evidence="1">Uncharacterized protein</fullName>
    </submittedName>
</protein>
<gene>
    <name evidence="1" type="ORF">MNBD_GAMMA15-806</name>
</gene>
<proteinExistence type="predicted"/>
<dbReference type="AlphaFoldDB" id="A0A3B0YRY5"/>
<name>A0A3B0YRY5_9ZZZZ</name>
<dbReference type="EMBL" id="UOFN01000085">
    <property type="protein sequence ID" value="VAW78002.1"/>
    <property type="molecule type" value="Genomic_DNA"/>
</dbReference>